<dbReference type="GO" id="GO:0009055">
    <property type="term" value="F:electron transfer activity"/>
    <property type="evidence" value="ECO:0007669"/>
    <property type="project" value="InterPro"/>
</dbReference>
<name>A0A5P8P4M6_9BACT</name>
<dbReference type="InterPro" id="IPR036909">
    <property type="entry name" value="Cyt_c-like_dom_sf"/>
</dbReference>
<dbReference type="Gene3D" id="1.10.760.10">
    <property type="entry name" value="Cytochrome c-like domain"/>
    <property type="match status" value="1"/>
</dbReference>
<organism evidence="1 2">
    <name type="scientific">Sulfurimonas lithotrophica</name>
    <dbReference type="NCBI Taxonomy" id="2590022"/>
    <lineage>
        <taxon>Bacteria</taxon>
        <taxon>Pseudomonadati</taxon>
        <taxon>Campylobacterota</taxon>
        <taxon>Epsilonproteobacteria</taxon>
        <taxon>Campylobacterales</taxon>
        <taxon>Sulfurimonadaceae</taxon>
        <taxon>Sulfurimonas</taxon>
    </lineage>
</organism>
<sequence length="102" mass="11935">MLKTLLVTAVMFSTLNAEYSKPVKVPSITYPLEYDKNFRVMQRNCQWCHSFGYITNQGKQSQEFWRASVVKMRDVYKAPITKADEEAIVEYLFKHYGNGKVK</sequence>
<dbReference type="AlphaFoldDB" id="A0A5P8P4M6"/>
<keyword evidence="2" id="KW-1185">Reference proteome</keyword>
<proteinExistence type="predicted"/>
<dbReference type="KEGG" id="sulg:FJR48_11265"/>
<dbReference type="OrthoDB" id="9789237at2"/>
<protein>
    <submittedName>
        <fullName evidence="1">Sulfite:cytochrome C oxidoreductase subunit B</fullName>
    </submittedName>
</protein>
<dbReference type="SUPFAM" id="SSF46626">
    <property type="entry name" value="Cytochrome c"/>
    <property type="match status" value="1"/>
</dbReference>
<evidence type="ECO:0000313" key="1">
    <source>
        <dbReference type="EMBL" id="QFR50500.1"/>
    </source>
</evidence>
<gene>
    <name evidence="1" type="ORF">FJR48_11265</name>
</gene>
<accession>A0A5P8P4M6</accession>
<dbReference type="EMBL" id="CP043617">
    <property type="protein sequence ID" value="QFR50500.1"/>
    <property type="molecule type" value="Genomic_DNA"/>
</dbReference>
<dbReference type="GO" id="GO:0020037">
    <property type="term" value="F:heme binding"/>
    <property type="evidence" value="ECO:0007669"/>
    <property type="project" value="InterPro"/>
</dbReference>
<evidence type="ECO:0000313" key="2">
    <source>
        <dbReference type="Proteomes" id="UP000326944"/>
    </source>
</evidence>
<dbReference type="Proteomes" id="UP000326944">
    <property type="component" value="Chromosome"/>
</dbReference>
<reference evidence="1 2" key="1">
    <citation type="submission" date="2019-09" db="EMBL/GenBank/DDBJ databases">
        <title>Sulfurimonas gotlandica sp. nov., a chemoautotrophic and psychrotolerant epsilonproteobacterium isolated from a pelagic redoxcline, and an emended description of the genus Sulfurimonas.</title>
        <authorList>
            <person name="Wang S."/>
            <person name="Jiang L."/>
            <person name="Shao S."/>
        </authorList>
    </citation>
    <scope>NUCLEOTIDE SEQUENCE [LARGE SCALE GENOMIC DNA]</scope>
    <source>
        <strain evidence="1 2">GYSZ_1</strain>
    </source>
</reference>